<keyword evidence="6" id="KW-1185">Reference proteome</keyword>
<dbReference type="PANTHER" id="PTHR44846">
    <property type="entry name" value="MANNOSYL-D-GLYCERATE TRANSPORT/METABOLISM SYSTEM REPRESSOR MNGR-RELATED"/>
    <property type="match status" value="1"/>
</dbReference>
<name>A0ABS7B9C2_9ACTN</name>
<dbReference type="PANTHER" id="PTHR44846:SF17">
    <property type="entry name" value="GNTR-FAMILY TRANSCRIPTIONAL REGULATOR"/>
    <property type="match status" value="1"/>
</dbReference>
<dbReference type="Pfam" id="PF00392">
    <property type="entry name" value="GntR"/>
    <property type="match status" value="1"/>
</dbReference>
<dbReference type="SUPFAM" id="SSF46785">
    <property type="entry name" value="Winged helix' DNA-binding domain"/>
    <property type="match status" value="1"/>
</dbReference>
<keyword evidence="3" id="KW-0804">Transcription</keyword>
<evidence type="ECO:0000313" key="5">
    <source>
        <dbReference type="EMBL" id="MBW6437669.1"/>
    </source>
</evidence>
<evidence type="ECO:0000256" key="1">
    <source>
        <dbReference type="ARBA" id="ARBA00023015"/>
    </source>
</evidence>
<dbReference type="Pfam" id="PF07702">
    <property type="entry name" value="UTRA"/>
    <property type="match status" value="1"/>
</dbReference>
<gene>
    <name evidence="5" type="ORF">KZ829_28435</name>
</gene>
<dbReference type="Proteomes" id="UP001519863">
    <property type="component" value="Unassembled WGS sequence"/>
</dbReference>
<dbReference type="InterPro" id="IPR028978">
    <property type="entry name" value="Chorismate_lyase_/UTRA_dom_sf"/>
</dbReference>
<evidence type="ECO:0000259" key="4">
    <source>
        <dbReference type="PROSITE" id="PS50949"/>
    </source>
</evidence>
<protein>
    <submittedName>
        <fullName evidence="5">GntR family transcriptional regulator</fullName>
    </submittedName>
</protein>
<comment type="caution">
    <text evidence="5">The sequence shown here is derived from an EMBL/GenBank/DDBJ whole genome shotgun (WGS) entry which is preliminary data.</text>
</comment>
<dbReference type="EMBL" id="JAHXZI010000016">
    <property type="protein sequence ID" value="MBW6437669.1"/>
    <property type="molecule type" value="Genomic_DNA"/>
</dbReference>
<dbReference type="SMART" id="SM00345">
    <property type="entry name" value="HTH_GNTR"/>
    <property type="match status" value="1"/>
</dbReference>
<evidence type="ECO:0000256" key="2">
    <source>
        <dbReference type="ARBA" id="ARBA00023125"/>
    </source>
</evidence>
<dbReference type="PROSITE" id="PS50949">
    <property type="entry name" value="HTH_GNTR"/>
    <property type="match status" value="1"/>
</dbReference>
<dbReference type="InterPro" id="IPR011663">
    <property type="entry name" value="UTRA"/>
</dbReference>
<dbReference type="InterPro" id="IPR050679">
    <property type="entry name" value="Bact_HTH_transcr_reg"/>
</dbReference>
<feature type="domain" description="HTH gntR-type" evidence="4">
    <location>
        <begin position="7"/>
        <end position="75"/>
    </location>
</feature>
<dbReference type="InterPro" id="IPR036388">
    <property type="entry name" value="WH-like_DNA-bd_sf"/>
</dbReference>
<dbReference type="InterPro" id="IPR036390">
    <property type="entry name" value="WH_DNA-bd_sf"/>
</dbReference>
<proteinExistence type="predicted"/>
<dbReference type="SUPFAM" id="SSF64288">
    <property type="entry name" value="Chorismate lyase-like"/>
    <property type="match status" value="1"/>
</dbReference>
<keyword evidence="2" id="KW-0238">DNA-binding</keyword>
<organism evidence="5 6">
    <name type="scientific">Actinoplanes hulinensis</name>
    <dbReference type="NCBI Taxonomy" id="1144547"/>
    <lineage>
        <taxon>Bacteria</taxon>
        <taxon>Bacillati</taxon>
        <taxon>Actinomycetota</taxon>
        <taxon>Actinomycetes</taxon>
        <taxon>Micromonosporales</taxon>
        <taxon>Micromonosporaceae</taxon>
        <taxon>Actinoplanes</taxon>
    </lineage>
</organism>
<accession>A0ABS7B9C2</accession>
<dbReference type="RefSeq" id="WP_220146994.1">
    <property type="nucleotide sequence ID" value="NZ_JAHXZI010000016.1"/>
</dbReference>
<keyword evidence="1" id="KW-0805">Transcription regulation</keyword>
<dbReference type="InterPro" id="IPR000524">
    <property type="entry name" value="Tscrpt_reg_HTH_GntR"/>
</dbReference>
<evidence type="ECO:0000256" key="3">
    <source>
        <dbReference type="ARBA" id="ARBA00023163"/>
    </source>
</evidence>
<reference evidence="5 6" key="1">
    <citation type="journal article" date="2013" name="Antonie Van Leeuwenhoek">
        <title>Actinoplanes hulinensis sp. nov., a novel actinomycete isolated from soybean root (Glycine max (L.) Merr).</title>
        <authorList>
            <person name="Shen Y."/>
            <person name="Liu C."/>
            <person name="Wang X."/>
            <person name="Zhao J."/>
            <person name="Jia F."/>
            <person name="Zhang Y."/>
            <person name="Wang L."/>
            <person name="Yang D."/>
            <person name="Xiang W."/>
        </authorList>
    </citation>
    <scope>NUCLEOTIDE SEQUENCE [LARGE SCALE GENOMIC DNA]</scope>
    <source>
        <strain evidence="5 6">NEAU-M9</strain>
    </source>
</reference>
<dbReference type="PRINTS" id="PR00035">
    <property type="entry name" value="HTHGNTR"/>
</dbReference>
<dbReference type="CDD" id="cd07377">
    <property type="entry name" value="WHTH_GntR"/>
    <property type="match status" value="1"/>
</dbReference>
<dbReference type="Gene3D" id="1.10.10.10">
    <property type="entry name" value="Winged helix-like DNA-binding domain superfamily/Winged helix DNA-binding domain"/>
    <property type="match status" value="1"/>
</dbReference>
<sequence>MPVGPSSVKYAHIVDALQQRIAHGTYPPGSMLPSEAQLVREFGASRSTVVRALEYLRQLGYLEGLQGKGRLVLGTPPRRRPTPPRRTHEALHLAEVGNGTLIGTGRAPASSRIASILAVPAGEPVIARQRVMQGTATGWATLSTVYLPAAAAVGSRFADAGPLREGVLDHLEQCRRLVAADVVERMSVRPATPRESTLLALDPGTAVLAILLVVRTAAAFPLLAVDLAGALPPSGIEELFSIR</sequence>
<dbReference type="Gene3D" id="3.40.1410.10">
    <property type="entry name" value="Chorismate lyase-like"/>
    <property type="match status" value="1"/>
</dbReference>
<evidence type="ECO:0000313" key="6">
    <source>
        <dbReference type="Proteomes" id="UP001519863"/>
    </source>
</evidence>